<name>A0A4Y2LR82_ARAVE</name>
<keyword evidence="3" id="KW-1185">Reference proteome</keyword>
<evidence type="ECO:0000256" key="1">
    <source>
        <dbReference type="SAM" id="MobiDB-lite"/>
    </source>
</evidence>
<protein>
    <submittedName>
        <fullName evidence="2">Uncharacterized protein</fullName>
    </submittedName>
</protein>
<evidence type="ECO:0000313" key="2">
    <source>
        <dbReference type="EMBL" id="GBN16964.1"/>
    </source>
</evidence>
<evidence type="ECO:0000313" key="3">
    <source>
        <dbReference type="Proteomes" id="UP000499080"/>
    </source>
</evidence>
<dbReference type="Proteomes" id="UP000499080">
    <property type="component" value="Unassembled WGS sequence"/>
</dbReference>
<sequence length="237" mass="27228">MQILDSVEDGAPTVISPIFEDMLGRWLQQTSSVQKSETRRKIDTNSAVINSKDFLDLVALREQEIKKEAALKARWIAAKDKKKCVIKNKNLEETDEPPTKRSLLSNTSNEELKVPSESGDIEQLKKNTDLEQVKILLANIHDTIKEQVYFAVYCDSDPFYIRKVTKVIDEQNVKMKFLEKGAGNFCWPKRDKLEIINVKYIFCGPVILIGSNPFDVDNTAINMAYKCYKLFCQELWL</sequence>
<proteinExistence type="predicted"/>
<reference evidence="2 3" key="1">
    <citation type="journal article" date="2019" name="Sci. Rep.">
        <title>Orb-weaving spider Araneus ventricosus genome elucidates the spidroin gene catalogue.</title>
        <authorList>
            <person name="Kono N."/>
            <person name="Nakamura H."/>
            <person name="Ohtoshi R."/>
            <person name="Moran D.A.P."/>
            <person name="Shinohara A."/>
            <person name="Yoshida Y."/>
            <person name="Fujiwara M."/>
            <person name="Mori M."/>
            <person name="Tomita M."/>
            <person name="Arakawa K."/>
        </authorList>
    </citation>
    <scope>NUCLEOTIDE SEQUENCE [LARGE SCALE GENOMIC DNA]</scope>
</reference>
<comment type="caution">
    <text evidence="2">The sequence shown here is derived from an EMBL/GenBank/DDBJ whole genome shotgun (WGS) entry which is preliminary data.</text>
</comment>
<dbReference type="AlphaFoldDB" id="A0A4Y2LR82"/>
<organism evidence="2 3">
    <name type="scientific">Araneus ventricosus</name>
    <name type="common">Orbweaver spider</name>
    <name type="synonym">Epeira ventricosa</name>
    <dbReference type="NCBI Taxonomy" id="182803"/>
    <lineage>
        <taxon>Eukaryota</taxon>
        <taxon>Metazoa</taxon>
        <taxon>Ecdysozoa</taxon>
        <taxon>Arthropoda</taxon>
        <taxon>Chelicerata</taxon>
        <taxon>Arachnida</taxon>
        <taxon>Araneae</taxon>
        <taxon>Araneomorphae</taxon>
        <taxon>Entelegynae</taxon>
        <taxon>Araneoidea</taxon>
        <taxon>Araneidae</taxon>
        <taxon>Araneus</taxon>
    </lineage>
</organism>
<gene>
    <name evidence="2" type="ORF">AVEN_228700_1</name>
</gene>
<dbReference type="OrthoDB" id="6782850at2759"/>
<dbReference type="EMBL" id="BGPR01006207">
    <property type="protein sequence ID" value="GBN16964.1"/>
    <property type="molecule type" value="Genomic_DNA"/>
</dbReference>
<accession>A0A4Y2LR82</accession>
<feature type="region of interest" description="Disordered" evidence="1">
    <location>
        <begin position="89"/>
        <end position="118"/>
    </location>
</feature>